<evidence type="ECO:0000256" key="7">
    <source>
        <dbReference type="ARBA" id="ARBA00022801"/>
    </source>
</evidence>
<proteinExistence type="inferred from homology"/>
<dbReference type="EC" id="3.1.21.10" evidence="13 14"/>
<keyword evidence="6 13" id="KW-0227">DNA damage</keyword>
<keyword evidence="16" id="KW-1185">Reference proteome</keyword>
<dbReference type="FunFam" id="3.30.420.10:FF:000002">
    <property type="entry name" value="Crossover junction endodeoxyribonuclease RuvC"/>
    <property type="match status" value="1"/>
</dbReference>
<dbReference type="AlphaFoldDB" id="A0A1T4RBE1"/>
<dbReference type="HAMAP" id="MF_00034">
    <property type="entry name" value="RuvC"/>
    <property type="match status" value="1"/>
</dbReference>
<evidence type="ECO:0000256" key="14">
    <source>
        <dbReference type="NCBIfam" id="TIGR00228"/>
    </source>
</evidence>
<keyword evidence="3 13" id="KW-0540">Nuclease</keyword>
<dbReference type="NCBIfam" id="TIGR00228">
    <property type="entry name" value="ruvC"/>
    <property type="match status" value="1"/>
</dbReference>
<comment type="subunit">
    <text evidence="13">Homodimer which binds Holliday junction (HJ) DNA. The HJ becomes 2-fold symmetrical on binding to RuvC with unstacked arms; it has a different conformation from HJ DNA in complex with RuvA. In the full resolvosome a probable DNA-RuvA(4)-RuvB(12)-RuvC(2) complex forms which resolves the HJ.</text>
</comment>
<dbReference type="STRING" id="115783.SAMN02745119_02786"/>
<feature type="binding site" evidence="13">
    <location>
        <position position="67"/>
    </location>
    <ligand>
        <name>Mg(2+)</name>
        <dbReference type="ChEBI" id="CHEBI:18420"/>
        <label>2</label>
    </ligand>
</feature>
<dbReference type="RefSeq" id="WP_078791014.1">
    <property type="nucleotide sequence ID" value="NZ_FUWR01000019.1"/>
</dbReference>
<evidence type="ECO:0000256" key="10">
    <source>
        <dbReference type="ARBA" id="ARBA00023172"/>
    </source>
</evidence>
<feature type="binding site" evidence="13">
    <location>
        <position position="139"/>
    </location>
    <ligand>
        <name>Mg(2+)</name>
        <dbReference type="ChEBI" id="CHEBI:18420"/>
        <label>1</label>
    </ligand>
</feature>
<keyword evidence="10 13" id="KW-0233">DNA recombination</keyword>
<dbReference type="InterPro" id="IPR036397">
    <property type="entry name" value="RNaseH_sf"/>
</dbReference>
<dbReference type="InterPro" id="IPR020563">
    <property type="entry name" value="X-over_junc_endoDNase_Mg_BS"/>
</dbReference>
<keyword evidence="8 13" id="KW-0460">Magnesium</keyword>
<comment type="function">
    <text evidence="13">The RuvA-RuvB-RuvC complex processes Holliday junction (HJ) DNA during genetic recombination and DNA repair. Endonuclease that resolves HJ intermediates. Cleaves cruciform DNA by making single-stranded nicks across the HJ at symmetrical positions within the homologous arms, yielding a 5'-phosphate and a 3'-hydroxyl group; requires a central core of homology in the junction. The consensus cleavage sequence is 5'-(A/T)TT(C/G)-3'. Cleavage occurs on the 3'-side of the TT dinucleotide at the point of strand exchange. HJ branch migration catalyzed by RuvA-RuvB allows RuvC to scan DNA until it finds its consensus sequence, where it cleaves and resolves the cruciform DNA.</text>
</comment>
<evidence type="ECO:0000256" key="8">
    <source>
        <dbReference type="ARBA" id="ARBA00022842"/>
    </source>
</evidence>
<keyword evidence="7 13" id="KW-0378">Hydrolase</keyword>
<organism evidence="15 16">
    <name type="scientific">Trichlorobacter thiogenes</name>
    <dbReference type="NCBI Taxonomy" id="115783"/>
    <lineage>
        <taxon>Bacteria</taxon>
        <taxon>Pseudomonadati</taxon>
        <taxon>Thermodesulfobacteriota</taxon>
        <taxon>Desulfuromonadia</taxon>
        <taxon>Geobacterales</taxon>
        <taxon>Geobacteraceae</taxon>
        <taxon>Trichlorobacter</taxon>
    </lineage>
</organism>
<dbReference type="PANTHER" id="PTHR30194">
    <property type="entry name" value="CROSSOVER JUNCTION ENDODEOXYRIBONUCLEASE RUVC"/>
    <property type="match status" value="1"/>
</dbReference>
<feature type="active site" evidence="13">
    <location>
        <position position="67"/>
    </location>
</feature>
<dbReference type="GO" id="GO:0006310">
    <property type="term" value="P:DNA recombination"/>
    <property type="evidence" value="ECO:0007669"/>
    <property type="project" value="UniProtKB-UniRule"/>
</dbReference>
<dbReference type="PROSITE" id="PS01321">
    <property type="entry name" value="RUVC"/>
    <property type="match status" value="1"/>
</dbReference>
<dbReference type="EMBL" id="FUWR01000019">
    <property type="protein sequence ID" value="SKA13372.1"/>
    <property type="molecule type" value="Genomic_DNA"/>
</dbReference>
<evidence type="ECO:0000256" key="11">
    <source>
        <dbReference type="ARBA" id="ARBA00023204"/>
    </source>
</evidence>
<dbReference type="SUPFAM" id="SSF53098">
    <property type="entry name" value="Ribonuclease H-like"/>
    <property type="match status" value="1"/>
</dbReference>
<dbReference type="GO" id="GO:0000287">
    <property type="term" value="F:magnesium ion binding"/>
    <property type="evidence" value="ECO:0007669"/>
    <property type="project" value="UniProtKB-UniRule"/>
</dbReference>
<evidence type="ECO:0000256" key="13">
    <source>
        <dbReference type="HAMAP-Rule" id="MF_00034"/>
    </source>
</evidence>
<dbReference type="PRINTS" id="PR00696">
    <property type="entry name" value="RSOLVASERUVC"/>
</dbReference>
<comment type="catalytic activity">
    <reaction evidence="12 13">
        <text>Endonucleolytic cleavage at a junction such as a reciprocal single-stranded crossover between two homologous DNA duplexes (Holliday junction).</text>
        <dbReference type="EC" id="3.1.21.10"/>
    </reaction>
</comment>
<dbReference type="GO" id="GO:0006281">
    <property type="term" value="P:DNA repair"/>
    <property type="evidence" value="ECO:0007669"/>
    <property type="project" value="UniProtKB-UniRule"/>
</dbReference>
<keyword evidence="2 13" id="KW-0963">Cytoplasm</keyword>
<dbReference type="CDD" id="cd16962">
    <property type="entry name" value="RuvC"/>
    <property type="match status" value="1"/>
</dbReference>
<evidence type="ECO:0000256" key="3">
    <source>
        <dbReference type="ARBA" id="ARBA00022722"/>
    </source>
</evidence>
<comment type="cofactor">
    <cofactor evidence="13">
        <name>Mg(2+)</name>
        <dbReference type="ChEBI" id="CHEBI:18420"/>
    </cofactor>
    <text evidence="13">Binds 2 Mg(2+) ion per subunit.</text>
</comment>
<evidence type="ECO:0000256" key="4">
    <source>
        <dbReference type="ARBA" id="ARBA00022723"/>
    </source>
</evidence>
<dbReference type="NCBIfam" id="NF000711">
    <property type="entry name" value="PRK00039.2-1"/>
    <property type="match status" value="1"/>
</dbReference>
<dbReference type="Gene3D" id="3.30.420.10">
    <property type="entry name" value="Ribonuclease H-like superfamily/Ribonuclease H"/>
    <property type="match status" value="1"/>
</dbReference>
<dbReference type="Pfam" id="PF02075">
    <property type="entry name" value="RuvC"/>
    <property type="match status" value="1"/>
</dbReference>
<evidence type="ECO:0000256" key="6">
    <source>
        <dbReference type="ARBA" id="ARBA00022763"/>
    </source>
</evidence>
<comment type="subcellular location">
    <subcellularLocation>
        <location evidence="13">Cytoplasm</location>
    </subcellularLocation>
</comment>
<feature type="active site" evidence="13">
    <location>
        <position position="7"/>
    </location>
</feature>
<feature type="active site" evidence="13">
    <location>
        <position position="139"/>
    </location>
</feature>
<evidence type="ECO:0000256" key="9">
    <source>
        <dbReference type="ARBA" id="ARBA00023125"/>
    </source>
</evidence>
<evidence type="ECO:0000256" key="5">
    <source>
        <dbReference type="ARBA" id="ARBA00022759"/>
    </source>
</evidence>
<evidence type="ECO:0000256" key="1">
    <source>
        <dbReference type="ARBA" id="ARBA00009518"/>
    </source>
</evidence>
<keyword evidence="11 13" id="KW-0234">DNA repair</keyword>
<evidence type="ECO:0000256" key="12">
    <source>
        <dbReference type="ARBA" id="ARBA00029354"/>
    </source>
</evidence>
<evidence type="ECO:0000313" key="15">
    <source>
        <dbReference type="EMBL" id="SKA13372.1"/>
    </source>
</evidence>
<gene>
    <name evidence="13" type="primary">ruvC</name>
    <name evidence="15" type="ORF">SAMN02745119_02786</name>
</gene>
<dbReference type="OrthoDB" id="9805499at2"/>
<keyword evidence="4 13" id="KW-0479">Metal-binding</keyword>
<dbReference type="GO" id="GO:0008821">
    <property type="term" value="F:crossover junction DNA endonuclease activity"/>
    <property type="evidence" value="ECO:0007669"/>
    <property type="project" value="UniProtKB-UniRule"/>
</dbReference>
<evidence type="ECO:0000256" key="2">
    <source>
        <dbReference type="ARBA" id="ARBA00022490"/>
    </source>
</evidence>
<keyword evidence="9 13" id="KW-0238">DNA-binding</keyword>
<sequence length="178" mass="18990">MRVLGIDPGSRITGYGLVEQHGSRLVHLDNGAIFTDKANGFPDRLKLIFEGLSRVISEFSPDVVAVEDVYVSENVRAALKLGQARGVAIAAAVHAGLPVFEYTASQVKQAVVGQGRAGKDQVQKMVKALLGLPEIAQADASDAVAVAICHINSYQLRLQAGPAVAISRRASSWRNYKP</sequence>
<keyword evidence="5 13" id="KW-0255">Endonuclease</keyword>
<feature type="binding site" evidence="13">
    <location>
        <position position="7"/>
    </location>
    <ligand>
        <name>Mg(2+)</name>
        <dbReference type="ChEBI" id="CHEBI:18420"/>
        <label>1</label>
    </ligand>
</feature>
<protein>
    <recommendedName>
        <fullName evidence="13 14">Crossover junction endodeoxyribonuclease RuvC</fullName>
        <ecNumber evidence="13 14">3.1.21.10</ecNumber>
    </recommendedName>
    <alternativeName>
        <fullName evidence="13">Holliday junction nuclease RuvC</fullName>
    </alternativeName>
    <alternativeName>
        <fullName evidence="13">Holliday junction resolvase RuvC</fullName>
    </alternativeName>
</protein>
<accession>A0A1T4RBE1</accession>
<dbReference type="GO" id="GO:0005737">
    <property type="term" value="C:cytoplasm"/>
    <property type="evidence" value="ECO:0007669"/>
    <property type="project" value="UniProtKB-SubCell"/>
</dbReference>
<dbReference type="InterPro" id="IPR012337">
    <property type="entry name" value="RNaseH-like_sf"/>
</dbReference>
<dbReference type="GO" id="GO:0003677">
    <property type="term" value="F:DNA binding"/>
    <property type="evidence" value="ECO:0007669"/>
    <property type="project" value="UniProtKB-KW"/>
</dbReference>
<dbReference type="PANTHER" id="PTHR30194:SF3">
    <property type="entry name" value="CROSSOVER JUNCTION ENDODEOXYRIBONUCLEASE RUVC"/>
    <property type="match status" value="1"/>
</dbReference>
<comment type="similarity">
    <text evidence="1 13">Belongs to the RuvC family.</text>
</comment>
<dbReference type="GO" id="GO:0048476">
    <property type="term" value="C:Holliday junction resolvase complex"/>
    <property type="evidence" value="ECO:0007669"/>
    <property type="project" value="UniProtKB-UniRule"/>
</dbReference>
<reference evidence="16" key="1">
    <citation type="submission" date="2017-02" db="EMBL/GenBank/DDBJ databases">
        <authorList>
            <person name="Varghese N."/>
            <person name="Submissions S."/>
        </authorList>
    </citation>
    <scope>NUCLEOTIDE SEQUENCE [LARGE SCALE GENOMIC DNA]</scope>
    <source>
        <strain evidence="16">ATCC BAA-34</strain>
    </source>
</reference>
<name>A0A1T4RBE1_9BACT</name>
<dbReference type="Proteomes" id="UP000190102">
    <property type="component" value="Unassembled WGS sequence"/>
</dbReference>
<dbReference type="InterPro" id="IPR002176">
    <property type="entry name" value="X-over_junc_endoDNase_RuvC"/>
</dbReference>
<evidence type="ECO:0000313" key="16">
    <source>
        <dbReference type="Proteomes" id="UP000190102"/>
    </source>
</evidence>